<dbReference type="GO" id="GO:0008233">
    <property type="term" value="F:peptidase activity"/>
    <property type="evidence" value="ECO:0007669"/>
    <property type="project" value="UniProtKB-KW"/>
</dbReference>
<dbReference type="Proteomes" id="UP001222027">
    <property type="component" value="Unassembled WGS sequence"/>
</dbReference>
<dbReference type="EMBL" id="JAQQAF010000006">
    <property type="protein sequence ID" value="KAJ8475544.1"/>
    <property type="molecule type" value="Genomic_DNA"/>
</dbReference>
<evidence type="ECO:0000313" key="4">
    <source>
        <dbReference type="Proteomes" id="UP001222027"/>
    </source>
</evidence>
<evidence type="ECO:0008006" key="5">
    <source>
        <dbReference type="Google" id="ProtNLM"/>
    </source>
</evidence>
<dbReference type="GO" id="GO:0006508">
    <property type="term" value="P:proteolysis"/>
    <property type="evidence" value="ECO:0007669"/>
    <property type="project" value="UniProtKB-KW"/>
</dbReference>
<dbReference type="SUPFAM" id="SSF50630">
    <property type="entry name" value="Acid proteases"/>
    <property type="match status" value="1"/>
</dbReference>
<keyword evidence="4" id="KW-1185">Reference proteome</keyword>
<dbReference type="Gene3D" id="2.40.70.10">
    <property type="entry name" value="Acid Proteases"/>
    <property type="match status" value="1"/>
</dbReference>
<proteinExistence type="predicted"/>
<organism evidence="3 4">
    <name type="scientific">Ensete ventricosum</name>
    <name type="common">Abyssinian banana</name>
    <name type="synonym">Musa ensete</name>
    <dbReference type="NCBI Taxonomy" id="4639"/>
    <lineage>
        <taxon>Eukaryota</taxon>
        <taxon>Viridiplantae</taxon>
        <taxon>Streptophyta</taxon>
        <taxon>Embryophyta</taxon>
        <taxon>Tracheophyta</taxon>
        <taxon>Spermatophyta</taxon>
        <taxon>Magnoliopsida</taxon>
        <taxon>Liliopsida</taxon>
        <taxon>Zingiberales</taxon>
        <taxon>Musaceae</taxon>
        <taxon>Ensete</taxon>
    </lineage>
</organism>
<dbReference type="InterPro" id="IPR051708">
    <property type="entry name" value="Plant_Aspart_Prot_A1"/>
</dbReference>
<evidence type="ECO:0000313" key="3">
    <source>
        <dbReference type="EMBL" id="KAJ8475544.1"/>
    </source>
</evidence>
<name>A0AAV8QGI0_ENSVE</name>
<dbReference type="AlphaFoldDB" id="A0AAV8QGI0"/>
<comment type="caution">
    <text evidence="3">The sequence shown here is derived from an EMBL/GenBank/DDBJ whole genome shotgun (WGS) entry which is preliminary data.</text>
</comment>
<evidence type="ECO:0000256" key="2">
    <source>
        <dbReference type="ARBA" id="ARBA00022801"/>
    </source>
</evidence>
<evidence type="ECO:0000256" key="1">
    <source>
        <dbReference type="ARBA" id="ARBA00022670"/>
    </source>
</evidence>
<dbReference type="PANTHER" id="PTHR47967:SF36">
    <property type="entry name" value="PEPTIDASE A1 DOMAIN-CONTAINING PROTEIN"/>
    <property type="match status" value="1"/>
</dbReference>
<gene>
    <name evidence="3" type="ORF">OPV22_019271</name>
</gene>
<accession>A0AAV8QGI0</accession>
<dbReference type="InterPro" id="IPR021109">
    <property type="entry name" value="Peptidase_aspartic_dom_sf"/>
</dbReference>
<sequence>MKWWLWHSHRHHHQQRTMGELKRGDELDSRHTHACSKISWTYSDVVPCTSSYQCWSCSSPSAPVIPFLPKSSFSTCLIGYHNPRCLWIHPWDRLSRYPSCNSTSVDGYLVVACPPYALIYGSGSTVGVLMLETLTFPHRTIPDFTIGCSILFECQPAGIIGFGRCAPSLTSQMGLKCLSSLLCRWFLFLDH</sequence>
<keyword evidence="1" id="KW-0645">Protease</keyword>
<keyword evidence="2" id="KW-0378">Hydrolase</keyword>
<dbReference type="GO" id="GO:0005576">
    <property type="term" value="C:extracellular region"/>
    <property type="evidence" value="ECO:0007669"/>
    <property type="project" value="TreeGrafter"/>
</dbReference>
<protein>
    <recommendedName>
        <fullName evidence="5">Xylanase inhibitor N-terminal domain-containing protein</fullName>
    </recommendedName>
</protein>
<reference evidence="3 4" key="1">
    <citation type="submission" date="2022-12" db="EMBL/GenBank/DDBJ databases">
        <title>Chromosome-scale assembly of the Ensete ventricosum genome.</title>
        <authorList>
            <person name="Dussert Y."/>
            <person name="Stocks J."/>
            <person name="Wendawek A."/>
            <person name="Woldeyes F."/>
            <person name="Nichols R.A."/>
            <person name="Borrell J.S."/>
        </authorList>
    </citation>
    <scope>NUCLEOTIDE SEQUENCE [LARGE SCALE GENOMIC DNA]</scope>
    <source>
        <strain evidence="4">cv. Maze</strain>
        <tissue evidence="3">Seeds</tissue>
    </source>
</reference>
<dbReference type="PANTHER" id="PTHR47967">
    <property type="entry name" value="OS07G0603500 PROTEIN-RELATED"/>
    <property type="match status" value="1"/>
</dbReference>